<dbReference type="RefSeq" id="WP_281487391.1">
    <property type="nucleotide sequence ID" value="NZ_JASATX010000001.1"/>
</dbReference>
<dbReference type="Proteomes" id="UP001321506">
    <property type="component" value="Unassembled WGS sequence"/>
</dbReference>
<dbReference type="AlphaFoldDB" id="A0AAW6T5F5"/>
<organism evidence="3 4">
    <name type="scientific">Ruicaihuangia caeni</name>
    <dbReference type="NCBI Taxonomy" id="3042517"/>
    <lineage>
        <taxon>Bacteria</taxon>
        <taxon>Bacillati</taxon>
        <taxon>Actinomycetota</taxon>
        <taxon>Actinomycetes</taxon>
        <taxon>Micrococcales</taxon>
        <taxon>Microbacteriaceae</taxon>
        <taxon>Ruicaihuangia</taxon>
    </lineage>
</organism>
<evidence type="ECO:0000256" key="2">
    <source>
        <dbReference type="SAM" id="Phobius"/>
    </source>
</evidence>
<accession>A0AAW6T5F5</accession>
<comment type="caution">
    <text evidence="3">The sequence shown here is derived from an EMBL/GenBank/DDBJ whole genome shotgun (WGS) entry which is preliminary data.</text>
</comment>
<name>A0AAW6T5F5_9MICO</name>
<reference evidence="3 4" key="1">
    <citation type="submission" date="2023-04" db="EMBL/GenBank/DDBJ databases">
        <title>Klugiella caeni sp. nov. isolated from the sludge of biochemical tank.</title>
        <authorList>
            <person name="Geng K."/>
        </authorList>
    </citation>
    <scope>NUCLEOTIDE SEQUENCE [LARGE SCALE GENOMIC DNA]</scope>
    <source>
        <strain evidence="3 4">YN-L-19</strain>
    </source>
</reference>
<evidence type="ECO:0000256" key="1">
    <source>
        <dbReference type="SAM" id="MobiDB-lite"/>
    </source>
</evidence>
<proteinExistence type="predicted"/>
<gene>
    <name evidence="3" type="ORF">QF206_01295</name>
</gene>
<keyword evidence="4" id="KW-1185">Reference proteome</keyword>
<keyword evidence="2" id="KW-1133">Transmembrane helix</keyword>
<feature type="transmembrane region" description="Helical" evidence="2">
    <location>
        <begin position="18"/>
        <end position="40"/>
    </location>
</feature>
<keyword evidence="2" id="KW-0472">Membrane</keyword>
<evidence type="ECO:0008006" key="5">
    <source>
        <dbReference type="Google" id="ProtNLM"/>
    </source>
</evidence>
<dbReference type="EMBL" id="JASATX010000001">
    <property type="protein sequence ID" value="MDI2097603.1"/>
    <property type="molecule type" value="Genomic_DNA"/>
</dbReference>
<evidence type="ECO:0000313" key="4">
    <source>
        <dbReference type="Proteomes" id="UP001321506"/>
    </source>
</evidence>
<keyword evidence="2" id="KW-0812">Transmembrane</keyword>
<sequence length="101" mass="11403">MLGEINEALGYVTDWTPFVLLGVLGLFACIGAVTSLRWLIRLEYQAANRRVARQRAEYQRRRPPGNAPGLVHRTKPDQPPQQPVVPLRNGPGPRDWSPLQH</sequence>
<feature type="region of interest" description="Disordered" evidence="1">
    <location>
        <begin position="54"/>
        <end position="101"/>
    </location>
</feature>
<protein>
    <recommendedName>
        <fullName evidence="5">LapA family protein</fullName>
    </recommendedName>
</protein>
<evidence type="ECO:0000313" key="3">
    <source>
        <dbReference type="EMBL" id="MDI2097603.1"/>
    </source>
</evidence>